<reference evidence="5 6" key="1">
    <citation type="journal article" date="2022" name="G3 (Bethesda)">
        <title>Whole-genome sequence and methylome profiling of the almond [Prunus dulcis (Mill.) D.A. Webb] cultivar 'Nonpareil'.</title>
        <authorList>
            <person name="D'Amico-Willman K.M."/>
            <person name="Ouma W.Z."/>
            <person name="Meulia T."/>
            <person name="Sideli G.M."/>
            <person name="Gradziel T.M."/>
            <person name="Fresnedo-Ramirez J."/>
        </authorList>
    </citation>
    <scope>NUCLEOTIDE SEQUENCE [LARGE SCALE GENOMIC DNA]</scope>
    <source>
        <strain evidence="5">Clone GOH B32 T37-40</strain>
    </source>
</reference>
<name>A0AAD4WIW5_PRUDU</name>
<organism evidence="5 6">
    <name type="scientific">Prunus dulcis</name>
    <name type="common">Almond</name>
    <name type="synonym">Amygdalus dulcis</name>
    <dbReference type="NCBI Taxonomy" id="3755"/>
    <lineage>
        <taxon>Eukaryota</taxon>
        <taxon>Viridiplantae</taxon>
        <taxon>Streptophyta</taxon>
        <taxon>Embryophyta</taxon>
        <taxon>Tracheophyta</taxon>
        <taxon>Spermatophyta</taxon>
        <taxon>Magnoliopsida</taxon>
        <taxon>eudicotyledons</taxon>
        <taxon>Gunneridae</taxon>
        <taxon>Pentapetalae</taxon>
        <taxon>rosids</taxon>
        <taxon>fabids</taxon>
        <taxon>Rosales</taxon>
        <taxon>Rosaceae</taxon>
        <taxon>Amygdaloideae</taxon>
        <taxon>Amygdaleae</taxon>
        <taxon>Prunus</taxon>
    </lineage>
</organism>
<dbReference type="InterPro" id="IPR054722">
    <property type="entry name" value="PolX-like_BBD"/>
</dbReference>
<dbReference type="Proteomes" id="UP001054821">
    <property type="component" value="Chromosome 2"/>
</dbReference>
<dbReference type="Pfam" id="PF25597">
    <property type="entry name" value="SH3_retrovirus"/>
    <property type="match status" value="1"/>
</dbReference>
<sequence>MSKGKMNADLGPALKPFDGKDDFIEWQMMMKNVLIQQDLDDALNSEKLTSMTDAAYTKDELFGLRLEEGSDIEDHVCRFQNCITNLQNVEETYKDDDMAIILLRSLPSSFKHFRTTLMFGKESLKFEDVIQALQSYAKLDNITESSQDLYAKGKERGREKTKKEKNRQQSAITEHESDGELLSVTSGSKTFTNWILDTGCTFHMCAVREWFDTYKEVNSEEVLMGDDSSCPVKGIDTVLIRMFDGIIRVLGNVRYVSRLRKNLISLGTLDEAGYGYESKKGRLRVAKGSLVVMRGDLQPNKLYKLIGTTIVGGAAVSVNQGIEDKTELWHHRLRHISQKGLQKLHKQGLLEDVSSCKLDFCEYCVLGKQRKPARFCFWELTKQLPRVVTHPGIAPASHSLNFGVLTTPKPVSSQKASCYEDARVVTHPGIAPASHSLNFGVLTTPKPVSSQKASCYEDARSPSTVLDFKSAEEVWSEKPVDYSKLRVFGCSAYVHIPSDERSKLKPKSTHCIFLGFEKGVKGFKLWDINNRKKVVSRDVVFDETAMPLNKVESNREKKDDVEIEATKIPLTSSDKLRWSKLSKMSNLMVLMKKKSISIVHQLGIRWSKKQDRLNRKCHSKYRQKC</sequence>
<feature type="domain" description="GAG-pre-integrase" evidence="2">
    <location>
        <begin position="301"/>
        <end position="369"/>
    </location>
</feature>
<dbReference type="Pfam" id="PF13976">
    <property type="entry name" value="gag_pre-integrs"/>
    <property type="match status" value="1"/>
</dbReference>
<dbReference type="AlphaFoldDB" id="A0AAD4WIW5"/>
<dbReference type="Pfam" id="PF14223">
    <property type="entry name" value="Retrotran_gag_2"/>
    <property type="match status" value="1"/>
</dbReference>
<keyword evidence="6" id="KW-1185">Reference proteome</keyword>
<dbReference type="PANTHER" id="PTHR47592:SF27">
    <property type="entry name" value="OS08G0421700 PROTEIN"/>
    <property type="match status" value="1"/>
</dbReference>
<dbReference type="EMBL" id="JAJFAZ020000002">
    <property type="protein sequence ID" value="KAI5343961.1"/>
    <property type="molecule type" value="Genomic_DNA"/>
</dbReference>
<dbReference type="InterPro" id="IPR057670">
    <property type="entry name" value="SH3_retrovirus"/>
</dbReference>
<feature type="domain" description="Retrovirus-related Pol polyprotein from transposon TNT 1-94-like beta-barrel" evidence="3">
    <location>
        <begin position="194"/>
        <end position="274"/>
    </location>
</feature>
<protein>
    <recommendedName>
        <fullName evidence="7">GAG-pre-integrase domain-containing protein</fullName>
    </recommendedName>
</protein>
<evidence type="ECO:0000259" key="2">
    <source>
        <dbReference type="Pfam" id="PF13976"/>
    </source>
</evidence>
<gene>
    <name evidence="5" type="ORF">L3X38_011837</name>
</gene>
<evidence type="ECO:0000313" key="5">
    <source>
        <dbReference type="EMBL" id="KAI5343961.1"/>
    </source>
</evidence>
<evidence type="ECO:0000313" key="6">
    <source>
        <dbReference type="Proteomes" id="UP001054821"/>
    </source>
</evidence>
<dbReference type="Pfam" id="PF22936">
    <property type="entry name" value="Pol_BBD"/>
    <property type="match status" value="1"/>
</dbReference>
<evidence type="ECO:0000259" key="3">
    <source>
        <dbReference type="Pfam" id="PF22936"/>
    </source>
</evidence>
<evidence type="ECO:0008006" key="7">
    <source>
        <dbReference type="Google" id="ProtNLM"/>
    </source>
</evidence>
<dbReference type="InterPro" id="IPR025724">
    <property type="entry name" value="GAG-pre-integrase_dom"/>
</dbReference>
<evidence type="ECO:0000259" key="4">
    <source>
        <dbReference type="Pfam" id="PF25597"/>
    </source>
</evidence>
<feature type="domain" description="Retroviral polymerase SH3-like" evidence="4">
    <location>
        <begin position="490"/>
        <end position="549"/>
    </location>
</feature>
<proteinExistence type="predicted"/>
<feature type="compositionally biased region" description="Basic and acidic residues" evidence="1">
    <location>
        <begin position="152"/>
        <end position="162"/>
    </location>
</feature>
<feature type="region of interest" description="Disordered" evidence="1">
    <location>
        <begin position="152"/>
        <end position="179"/>
    </location>
</feature>
<accession>A0AAD4WIW5</accession>
<dbReference type="PANTHER" id="PTHR47592">
    <property type="entry name" value="PBF68 PROTEIN"/>
    <property type="match status" value="1"/>
</dbReference>
<evidence type="ECO:0000256" key="1">
    <source>
        <dbReference type="SAM" id="MobiDB-lite"/>
    </source>
</evidence>
<comment type="caution">
    <text evidence="5">The sequence shown here is derived from an EMBL/GenBank/DDBJ whole genome shotgun (WGS) entry which is preliminary data.</text>
</comment>